<dbReference type="EMBL" id="UZAU01000666">
    <property type="status" value="NOT_ANNOTATED_CDS"/>
    <property type="molecule type" value="Genomic_DNA"/>
</dbReference>
<evidence type="ECO:0000313" key="2">
    <source>
        <dbReference type="Proteomes" id="UP000596661"/>
    </source>
</evidence>
<dbReference type="Pfam" id="PF14223">
    <property type="entry name" value="Retrotran_gag_2"/>
    <property type="match status" value="1"/>
</dbReference>
<dbReference type="OMA" id="YSTIVRY"/>
<dbReference type="AlphaFoldDB" id="A0A803Q2F9"/>
<evidence type="ECO:0000313" key="1">
    <source>
        <dbReference type="EnsemblPlants" id="cds.evm.model.07.1390"/>
    </source>
</evidence>
<organism evidence="1 2">
    <name type="scientific">Cannabis sativa</name>
    <name type="common">Hemp</name>
    <name type="synonym">Marijuana</name>
    <dbReference type="NCBI Taxonomy" id="3483"/>
    <lineage>
        <taxon>Eukaryota</taxon>
        <taxon>Viridiplantae</taxon>
        <taxon>Streptophyta</taxon>
        <taxon>Embryophyta</taxon>
        <taxon>Tracheophyta</taxon>
        <taxon>Spermatophyta</taxon>
        <taxon>Magnoliopsida</taxon>
        <taxon>eudicotyledons</taxon>
        <taxon>Gunneridae</taxon>
        <taxon>Pentapetalae</taxon>
        <taxon>rosids</taxon>
        <taxon>fabids</taxon>
        <taxon>Rosales</taxon>
        <taxon>Cannabaceae</taxon>
        <taxon>Cannabis</taxon>
    </lineage>
</organism>
<dbReference type="Gramene" id="evm.model.07.1390">
    <property type="protein sequence ID" value="cds.evm.model.07.1390"/>
    <property type="gene ID" value="evm.TU.07.1390"/>
</dbReference>
<sequence length="110" mass="12710">MTSTRFEADKFNGTNDFGLWRIKMKAFLIHQGIPKAIDREELAALREDKKKIKEVQNKAHSAILLSLGDEVLREVSSEDTAVRLWEKLASIYLKKSLVNTEEETVYNENR</sequence>
<reference evidence="1" key="1">
    <citation type="submission" date="2018-11" db="EMBL/GenBank/DDBJ databases">
        <authorList>
            <person name="Grassa J C."/>
        </authorList>
    </citation>
    <scope>NUCLEOTIDE SEQUENCE [LARGE SCALE GENOMIC DNA]</scope>
</reference>
<evidence type="ECO:0008006" key="3">
    <source>
        <dbReference type="Google" id="ProtNLM"/>
    </source>
</evidence>
<protein>
    <recommendedName>
        <fullName evidence="3">Retrovirus-related Pol polyprotein from transposon TNT 1-94</fullName>
    </recommendedName>
</protein>
<name>A0A803Q2F9_CANSA</name>
<keyword evidence="2" id="KW-1185">Reference proteome</keyword>
<dbReference type="EnsemblPlants" id="evm.model.07.1390">
    <property type="protein sequence ID" value="cds.evm.model.07.1390"/>
    <property type="gene ID" value="evm.TU.07.1390"/>
</dbReference>
<accession>A0A803Q2F9</accession>
<proteinExistence type="predicted"/>
<dbReference type="Proteomes" id="UP000596661">
    <property type="component" value="Chromosome 7"/>
</dbReference>
<reference evidence="1" key="2">
    <citation type="submission" date="2021-03" db="UniProtKB">
        <authorList>
            <consortium name="EnsemblPlants"/>
        </authorList>
    </citation>
    <scope>IDENTIFICATION</scope>
</reference>